<dbReference type="EMBL" id="CM045761">
    <property type="protein sequence ID" value="KAI8014709.1"/>
    <property type="molecule type" value="Genomic_DNA"/>
</dbReference>
<evidence type="ECO:0000313" key="1">
    <source>
        <dbReference type="EMBL" id="KAI8014709.1"/>
    </source>
</evidence>
<accession>A0ACC0HPQ8</accession>
<name>A0ACC0HPQ8_9ERIC</name>
<dbReference type="Proteomes" id="UP001060215">
    <property type="component" value="Chromosome 4"/>
</dbReference>
<sequence>MIYTARSHMGRSTPGLSECVYPEFETHNYRMSTRGLRAPALRGYVRNTRRRKMVLDVDLNVPPSENRDQEGTSAHANSQDMEPGQQGGPVPPAPIDVDDFDDDVVISTSRAFAEAKNNSRRNRGSTIVVDVDSEERMSRVASNTRNKRRRVNTNQTIINCDLYINLEGTSNSMKENVQSVKPSPPPPKEPTFNCPVCMGPLVEEMSTKCGHIFCKKCIKAAIAAQGKCPTCRRKVTAMKETIRIYLPAAN</sequence>
<comment type="caution">
    <text evidence="1">The sequence shown here is derived from an EMBL/GenBank/DDBJ whole genome shotgun (WGS) entry which is preliminary data.</text>
</comment>
<gene>
    <name evidence="1" type="ORF">LOK49_LG05G01717</name>
</gene>
<keyword evidence="2" id="KW-1185">Reference proteome</keyword>
<proteinExistence type="predicted"/>
<evidence type="ECO:0000313" key="2">
    <source>
        <dbReference type="Proteomes" id="UP001060215"/>
    </source>
</evidence>
<organism evidence="1 2">
    <name type="scientific">Camellia lanceoleosa</name>
    <dbReference type="NCBI Taxonomy" id="1840588"/>
    <lineage>
        <taxon>Eukaryota</taxon>
        <taxon>Viridiplantae</taxon>
        <taxon>Streptophyta</taxon>
        <taxon>Embryophyta</taxon>
        <taxon>Tracheophyta</taxon>
        <taxon>Spermatophyta</taxon>
        <taxon>Magnoliopsida</taxon>
        <taxon>eudicotyledons</taxon>
        <taxon>Gunneridae</taxon>
        <taxon>Pentapetalae</taxon>
        <taxon>asterids</taxon>
        <taxon>Ericales</taxon>
        <taxon>Theaceae</taxon>
        <taxon>Camellia</taxon>
    </lineage>
</organism>
<reference evidence="1 2" key="1">
    <citation type="journal article" date="2022" name="Plant J.">
        <title>Chromosome-level genome of Camellia lanceoleosa provides a valuable resource for understanding genome evolution and self-incompatibility.</title>
        <authorList>
            <person name="Gong W."/>
            <person name="Xiao S."/>
            <person name="Wang L."/>
            <person name="Liao Z."/>
            <person name="Chang Y."/>
            <person name="Mo W."/>
            <person name="Hu G."/>
            <person name="Li W."/>
            <person name="Zhao G."/>
            <person name="Zhu H."/>
            <person name="Hu X."/>
            <person name="Ji K."/>
            <person name="Xiang X."/>
            <person name="Song Q."/>
            <person name="Yuan D."/>
            <person name="Jin S."/>
            <person name="Zhang L."/>
        </authorList>
    </citation>
    <scope>NUCLEOTIDE SEQUENCE [LARGE SCALE GENOMIC DNA]</scope>
    <source>
        <strain evidence="1">SQ_2022a</strain>
    </source>
</reference>
<protein>
    <submittedName>
        <fullName evidence="1">E3 ubiquitin-protein ligase RNF4</fullName>
    </submittedName>
</protein>